<dbReference type="PANTHER" id="PTHR34473">
    <property type="entry name" value="UPF0699 TRANSMEMBRANE PROTEIN YDBS"/>
    <property type="match status" value="1"/>
</dbReference>
<evidence type="ECO:0000313" key="3">
    <source>
        <dbReference type="EMBL" id="KRG37419.1"/>
    </source>
</evidence>
<keyword evidence="1" id="KW-1133">Transmembrane helix</keyword>
<organism evidence="3 4">
    <name type="scientific">Stenotrophomonas panacihumi</name>
    <dbReference type="NCBI Taxonomy" id="676599"/>
    <lineage>
        <taxon>Bacteria</taxon>
        <taxon>Pseudomonadati</taxon>
        <taxon>Pseudomonadota</taxon>
        <taxon>Gammaproteobacteria</taxon>
        <taxon>Lysobacterales</taxon>
        <taxon>Lysobacteraceae</taxon>
        <taxon>Stenotrophomonas</taxon>
    </lineage>
</organism>
<feature type="transmembrane region" description="Helical" evidence="1">
    <location>
        <begin position="34"/>
        <end position="50"/>
    </location>
</feature>
<dbReference type="EMBL" id="LLXU01000135">
    <property type="protein sequence ID" value="KRG37419.1"/>
    <property type="molecule type" value="Genomic_DNA"/>
</dbReference>
<accession>A0A0Q9ZX13</accession>
<protein>
    <recommendedName>
        <fullName evidence="2">YdbS-like PH domain-containing protein</fullName>
    </recommendedName>
</protein>
<evidence type="ECO:0000259" key="2">
    <source>
        <dbReference type="Pfam" id="PF03703"/>
    </source>
</evidence>
<evidence type="ECO:0000313" key="4">
    <source>
        <dbReference type="Proteomes" id="UP000051802"/>
    </source>
</evidence>
<dbReference type="AlphaFoldDB" id="A0A0Q9ZX13"/>
<keyword evidence="4" id="KW-1185">Reference proteome</keyword>
<dbReference type="Proteomes" id="UP000051802">
    <property type="component" value="Unassembled WGS sequence"/>
</dbReference>
<reference evidence="3 4" key="1">
    <citation type="submission" date="2015-10" db="EMBL/GenBank/DDBJ databases">
        <title>Genome sequencing and analysis of members of genus Stenotrophomonas.</title>
        <authorList>
            <person name="Patil P.P."/>
            <person name="Midha S."/>
            <person name="Patil P.B."/>
        </authorList>
    </citation>
    <scope>NUCLEOTIDE SEQUENCE [LARGE SCALE GENOMIC DNA]</scope>
    <source>
        <strain evidence="3 4">JCM 16536</strain>
    </source>
</reference>
<gene>
    <name evidence="3" type="ORF">ARC20_16570</name>
</gene>
<keyword evidence="1" id="KW-0472">Membrane</keyword>
<comment type="caution">
    <text evidence="3">The sequence shown here is derived from an EMBL/GenBank/DDBJ whole genome shotgun (WGS) entry which is preliminary data.</text>
</comment>
<sequence length="143" mass="15470">MAGLSLLVPCLVVGGSLLLRIGEGAPIPLPGWAVAVIVAIVALLLGGLAYRRRRRVRWLLDAQGLAVRRGGLWQSETRVPASRVQHLDLRRGPLERLLTLSTLVVHTAGSRFGAVSIAGLDATDAERLRERLSRQLDQDDDAL</sequence>
<dbReference type="Pfam" id="PF03703">
    <property type="entry name" value="bPH_2"/>
    <property type="match status" value="1"/>
</dbReference>
<dbReference type="PANTHER" id="PTHR34473:SF3">
    <property type="entry name" value="TRANSMEMBRANE PROTEIN-RELATED"/>
    <property type="match status" value="1"/>
</dbReference>
<evidence type="ECO:0000256" key="1">
    <source>
        <dbReference type="SAM" id="Phobius"/>
    </source>
</evidence>
<name>A0A0Q9ZX13_9GAMM</name>
<dbReference type="STRING" id="676599.ARC20_16570"/>
<proteinExistence type="predicted"/>
<feature type="domain" description="YdbS-like PH" evidence="2">
    <location>
        <begin position="54"/>
        <end position="132"/>
    </location>
</feature>
<keyword evidence="1" id="KW-0812">Transmembrane</keyword>
<dbReference type="InterPro" id="IPR005182">
    <property type="entry name" value="YdbS-like_PH"/>
</dbReference>